<evidence type="ECO:0000313" key="2">
    <source>
        <dbReference type="EMBL" id="KAF4689564.1"/>
    </source>
</evidence>
<comment type="caution">
    <text evidence="2">The sequence shown here is derived from an EMBL/GenBank/DDBJ whole genome shotgun (WGS) entry which is preliminary data.</text>
</comment>
<evidence type="ECO:0000256" key="1">
    <source>
        <dbReference type="SAM" id="MobiDB-lite"/>
    </source>
</evidence>
<feature type="region of interest" description="Disordered" evidence="1">
    <location>
        <begin position="56"/>
        <end position="115"/>
    </location>
</feature>
<sequence>MIRQLILRGEYPAQFVADGELGDATEDKILHTNFPRASRFQQLSRQLVDRSVMTTDSGDKLMMDQSTGRFDYRGSGLPSDQPEATGGSRCAHDQRGGGEEGLGCCSEAGQGNSDTECLGVRRSEAGRRWWAENGEVCPSRTPLEG</sequence>
<reference evidence="2 3" key="1">
    <citation type="submission" date="2020-04" db="EMBL/GenBank/DDBJ databases">
        <title>Perkinsus olseni comparative genomics.</title>
        <authorList>
            <person name="Bogema D.R."/>
        </authorList>
    </citation>
    <scope>NUCLEOTIDE SEQUENCE [LARGE SCALE GENOMIC DNA]</scope>
    <source>
        <strain evidence="2">00978-12</strain>
    </source>
</reference>
<dbReference type="AlphaFoldDB" id="A0A7J6P076"/>
<organism evidence="2 3">
    <name type="scientific">Perkinsus olseni</name>
    <name type="common">Perkinsus atlanticus</name>
    <dbReference type="NCBI Taxonomy" id="32597"/>
    <lineage>
        <taxon>Eukaryota</taxon>
        <taxon>Sar</taxon>
        <taxon>Alveolata</taxon>
        <taxon>Perkinsozoa</taxon>
        <taxon>Perkinsea</taxon>
        <taxon>Perkinsida</taxon>
        <taxon>Perkinsidae</taxon>
        <taxon>Perkinsus</taxon>
    </lineage>
</organism>
<proteinExistence type="predicted"/>
<keyword evidence="2" id="KW-0396">Initiation factor</keyword>
<dbReference type="GO" id="GO:0003743">
    <property type="term" value="F:translation initiation factor activity"/>
    <property type="evidence" value="ECO:0007669"/>
    <property type="project" value="UniProtKB-KW"/>
</dbReference>
<gene>
    <name evidence="2" type="primary">NIP1_1</name>
    <name evidence="2" type="ORF">FOZ60_001543</name>
</gene>
<dbReference type="Proteomes" id="UP000541610">
    <property type="component" value="Unassembled WGS sequence"/>
</dbReference>
<evidence type="ECO:0000313" key="3">
    <source>
        <dbReference type="Proteomes" id="UP000541610"/>
    </source>
</evidence>
<protein>
    <submittedName>
        <fullName evidence="2">Translation initiation factor 3 subunit c</fullName>
    </submittedName>
</protein>
<accession>A0A7J6P076</accession>
<keyword evidence="2" id="KW-0648">Protein biosynthesis</keyword>
<dbReference type="EMBL" id="JABANP010000121">
    <property type="protein sequence ID" value="KAF4689564.1"/>
    <property type="molecule type" value="Genomic_DNA"/>
</dbReference>
<name>A0A7J6P076_PEROL</name>